<dbReference type="SUPFAM" id="SSF55811">
    <property type="entry name" value="Nudix"/>
    <property type="match status" value="1"/>
</dbReference>
<keyword evidence="1" id="KW-1133">Transmembrane helix</keyword>
<dbReference type="Gene3D" id="3.90.79.10">
    <property type="entry name" value="Nucleoside Triphosphate Pyrophosphohydrolase"/>
    <property type="match status" value="1"/>
</dbReference>
<dbReference type="PANTHER" id="PTHR12992:SF44">
    <property type="entry name" value="NUDIX HYDROLASE DOMAIN-CONTAINING PROTEIN"/>
    <property type="match status" value="1"/>
</dbReference>
<feature type="transmembrane region" description="Helical" evidence="1">
    <location>
        <begin position="402"/>
        <end position="423"/>
    </location>
</feature>
<dbReference type="Pfam" id="PF00293">
    <property type="entry name" value="NUDIX"/>
    <property type="match status" value="1"/>
</dbReference>
<sequence length="429" mass="47911">MATTTDATEPPTLIESFHNALLNVHENPCPQVSNPPNCKKRASVAVILRVRPQYNHLPQSPVKVPNGTASTSQQLSDFFAQDWVQHGDPELLFIKRASRVGDRWTGHVALPGGKRDPEDEDDKAAAVREAQEEVGLDLTTEDLIYIGNLPERVVTTSFGSVPLMVLCPFIFLLTSNNAPALTLQPTEVASTHWVSLRALLSPSLRSVEYVNVSARYARQHGLIRWGSSRWMTGMMEFSALRLLPTESLYSSTTPGFLPDETHQEKPTIFQRLNPWAARQAPYGEKNRELLLWGLTLGIMADFLDLLPPHNSVDLWKHPTFTAPDLRLIVSLLTYSIRKRNATKVKAARRPSQTAADDSTMALSVEDEDGRSLNVENKDGTTVSGHEHATAILLQGYYDRLRLSLGVFAVWRLGLASIGTYYIWKKLRRP</sequence>
<evidence type="ECO:0000259" key="2">
    <source>
        <dbReference type="PROSITE" id="PS51462"/>
    </source>
</evidence>
<evidence type="ECO:0000256" key="1">
    <source>
        <dbReference type="SAM" id="Phobius"/>
    </source>
</evidence>
<dbReference type="InterPro" id="IPR000086">
    <property type="entry name" value="NUDIX_hydrolase_dom"/>
</dbReference>
<protein>
    <recommendedName>
        <fullName evidence="2">Nudix hydrolase domain-containing protein</fullName>
    </recommendedName>
</protein>
<keyword evidence="4" id="KW-1185">Reference proteome</keyword>
<reference evidence="4" key="1">
    <citation type="journal article" date="2015" name="Genome Announc.">
        <title>Draft genome sequence of Talaromyces cellulolyticus strain Y-94, a source of lignocellulosic biomass-degrading enzymes.</title>
        <authorList>
            <person name="Fujii T."/>
            <person name="Koike H."/>
            <person name="Sawayama S."/>
            <person name="Yano S."/>
            <person name="Inoue H."/>
        </authorList>
    </citation>
    <scope>NUCLEOTIDE SEQUENCE [LARGE SCALE GENOMIC DNA]</scope>
    <source>
        <strain evidence="4">Y-94</strain>
    </source>
</reference>
<gene>
    <name evidence="3" type="ORF">TCE0_004r00156</name>
</gene>
<dbReference type="AlphaFoldDB" id="A0A0B8MXQ5"/>
<evidence type="ECO:0000313" key="4">
    <source>
        <dbReference type="Proteomes" id="UP000053095"/>
    </source>
</evidence>
<dbReference type="InterPro" id="IPR015797">
    <property type="entry name" value="NUDIX_hydrolase-like_dom_sf"/>
</dbReference>
<keyword evidence="1" id="KW-0812">Transmembrane</keyword>
<organism evidence="3 4">
    <name type="scientific">Talaromyces pinophilus</name>
    <name type="common">Penicillium pinophilum</name>
    <dbReference type="NCBI Taxonomy" id="128442"/>
    <lineage>
        <taxon>Eukaryota</taxon>
        <taxon>Fungi</taxon>
        <taxon>Dikarya</taxon>
        <taxon>Ascomycota</taxon>
        <taxon>Pezizomycotina</taxon>
        <taxon>Eurotiomycetes</taxon>
        <taxon>Eurotiomycetidae</taxon>
        <taxon>Eurotiales</taxon>
        <taxon>Trichocomaceae</taxon>
        <taxon>Talaromyces</taxon>
        <taxon>Talaromyces sect. Talaromyces</taxon>
    </lineage>
</organism>
<dbReference type="CDD" id="cd03426">
    <property type="entry name" value="NUDIX_CoAse_Nudt7"/>
    <property type="match status" value="1"/>
</dbReference>
<dbReference type="PANTHER" id="PTHR12992">
    <property type="entry name" value="NUDIX HYDROLASE"/>
    <property type="match status" value="1"/>
</dbReference>
<accession>A0A0B8MXQ5</accession>
<evidence type="ECO:0000313" key="3">
    <source>
        <dbReference type="EMBL" id="GAM33333.1"/>
    </source>
</evidence>
<feature type="domain" description="Nudix hydrolase" evidence="2">
    <location>
        <begin position="39"/>
        <end position="219"/>
    </location>
</feature>
<name>A0A0B8MXQ5_TALPI</name>
<dbReference type="Proteomes" id="UP000053095">
    <property type="component" value="Unassembled WGS sequence"/>
</dbReference>
<keyword evidence="1" id="KW-0472">Membrane</keyword>
<dbReference type="PROSITE" id="PS51462">
    <property type="entry name" value="NUDIX"/>
    <property type="match status" value="1"/>
</dbReference>
<dbReference type="InterPro" id="IPR045121">
    <property type="entry name" value="CoAse"/>
</dbReference>
<dbReference type="EMBL" id="DF933800">
    <property type="protein sequence ID" value="GAM33333.1"/>
    <property type="molecule type" value="Genomic_DNA"/>
</dbReference>
<dbReference type="GO" id="GO:0010945">
    <property type="term" value="F:coenzyme A diphosphatase activity"/>
    <property type="evidence" value="ECO:0007669"/>
    <property type="project" value="InterPro"/>
</dbReference>
<proteinExistence type="predicted"/>